<keyword evidence="3" id="KW-1185">Reference proteome</keyword>
<accession>A0A927M590</accession>
<sequence length="54" mass="5931">MLTDLGKSHFTLRRQPHPPCRGVLADGNAQSGGSVPYDAKGQPQEIYFWGWSGD</sequence>
<dbReference type="Proteomes" id="UP000649753">
    <property type="component" value="Unassembled WGS sequence"/>
</dbReference>
<dbReference type="EMBL" id="JADBEB010000001">
    <property type="protein sequence ID" value="MBE1485708.1"/>
    <property type="molecule type" value="Genomic_DNA"/>
</dbReference>
<comment type="caution">
    <text evidence="2">The sequence shown here is derived from an EMBL/GenBank/DDBJ whole genome shotgun (WGS) entry which is preliminary data.</text>
</comment>
<name>A0A927M590_9ACTN</name>
<organism evidence="2 3">
    <name type="scientific">Plantactinospora soyae</name>
    <dbReference type="NCBI Taxonomy" id="1544732"/>
    <lineage>
        <taxon>Bacteria</taxon>
        <taxon>Bacillati</taxon>
        <taxon>Actinomycetota</taxon>
        <taxon>Actinomycetes</taxon>
        <taxon>Micromonosporales</taxon>
        <taxon>Micromonosporaceae</taxon>
        <taxon>Plantactinospora</taxon>
    </lineage>
</organism>
<evidence type="ECO:0000313" key="2">
    <source>
        <dbReference type="EMBL" id="MBE1485708.1"/>
    </source>
</evidence>
<protein>
    <submittedName>
        <fullName evidence="2">Uncharacterized protein</fullName>
    </submittedName>
</protein>
<feature type="region of interest" description="Disordered" evidence="1">
    <location>
        <begin position="1"/>
        <end position="40"/>
    </location>
</feature>
<reference evidence="2" key="1">
    <citation type="submission" date="2020-10" db="EMBL/GenBank/DDBJ databases">
        <title>Sequencing the genomes of 1000 actinobacteria strains.</title>
        <authorList>
            <person name="Klenk H.-P."/>
        </authorList>
    </citation>
    <scope>NUCLEOTIDE SEQUENCE</scope>
    <source>
        <strain evidence="2">DSM 46832</strain>
    </source>
</reference>
<dbReference type="AlphaFoldDB" id="A0A927M590"/>
<gene>
    <name evidence="2" type="ORF">H4W31_001346</name>
</gene>
<proteinExistence type="predicted"/>
<evidence type="ECO:0000313" key="3">
    <source>
        <dbReference type="Proteomes" id="UP000649753"/>
    </source>
</evidence>
<dbReference type="RefSeq" id="WP_192765851.1">
    <property type="nucleotide sequence ID" value="NZ_JADBEB010000001.1"/>
</dbReference>
<evidence type="ECO:0000256" key="1">
    <source>
        <dbReference type="SAM" id="MobiDB-lite"/>
    </source>
</evidence>